<gene>
    <name evidence="12" type="primary">fluC</name>
    <name evidence="12" type="synonym">crcB</name>
    <name evidence="13" type="ORF">FU658_08730</name>
</gene>
<evidence type="ECO:0000256" key="1">
    <source>
        <dbReference type="ARBA" id="ARBA00004651"/>
    </source>
</evidence>
<dbReference type="OrthoDB" id="9806299at2"/>
<accession>A0A5C8KS04</accession>
<evidence type="ECO:0000313" key="14">
    <source>
        <dbReference type="Proteomes" id="UP000321248"/>
    </source>
</evidence>
<dbReference type="EMBL" id="VRTS01000005">
    <property type="protein sequence ID" value="TXK62310.1"/>
    <property type="molecule type" value="Genomic_DNA"/>
</dbReference>
<keyword evidence="2 12" id="KW-1003">Cell membrane</keyword>
<dbReference type="GO" id="GO:0062054">
    <property type="term" value="F:fluoride channel activity"/>
    <property type="evidence" value="ECO:0007669"/>
    <property type="project" value="UniProtKB-UniRule"/>
</dbReference>
<dbReference type="AlphaFoldDB" id="A0A5C8KS04"/>
<keyword evidence="8 12" id="KW-0472">Membrane</keyword>
<dbReference type="InterPro" id="IPR003691">
    <property type="entry name" value="FluC"/>
</dbReference>
<keyword evidence="12" id="KW-0479">Metal-binding</keyword>
<reference evidence="13 14" key="1">
    <citation type="submission" date="2019-08" db="EMBL/GenBank/DDBJ databases">
        <authorList>
            <person name="Karlyshev A.V."/>
        </authorList>
    </citation>
    <scope>NUCLEOTIDE SEQUENCE [LARGE SCALE GENOMIC DNA]</scope>
    <source>
        <strain evidence="13 14">Alg18-2.2</strain>
    </source>
</reference>
<keyword evidence="5 12" id="KW-1133">Transmembrane helix</keyword>
<feature type="binding site" evidence="12">
    <location>
        <position position="90"/>
    </location>
    <ligand>
        <name>Na(+)</name>
        <dbReference type="ChEBI" id="CHEBI:29101"/>
        <note>structural</note>
    </ligand>
</feature>
<sequence length="138" mass="13970">MASPARIYLAVAAGGALGALLRAGLSLAMLGGTAVGLSGWPVLLGGTLAANVLGAFGIGAWAALTAPEGRWPHSPVSRHFWMTGVFGGLTTFSIFSLETMVLFSTGAWGAALSYVVVSVIAWLAAVWLGHRTGCALNG</sequence>
<feature type="binding site" evidence="12">
    <location>
        <position position="87"/>
    </location>
    <ligand>
        <name>Na(+)</name>
        <dbReference type="ChEBI" id="CHEBI:29101"/>
        <note>structural</note>
    </ligand>
</feature>
<feature type="transmembrane region" description="Helical" evidence="12">
    <location>
        <begin position="76"/>
        <end position="95"/>
    </location>
</feature>
<dbReference type="GO" id="GO:0140114">
    <property type="term" value="P:cellular detoxification of fluoride"/>
    <property type="evidence" value="ECO:0007669"/>
    <property type="project" value="UniProtKB-UniRule"/>
</dbReference>
<comment type="activity regulation">
    <text evidence="12">Na(+) is not transported, but it plays an essential structural role and its presence is essential for fluoride channel function.</text>
</comment>
<keyword evidence="7 12" id="KW-0406">Ion transport</keyword>
<name>A0A5C8KS04_9GAMM</name>
<evidence type="ECO:0000256" key="3">
    <source>
        <dbReference type="ARBA" id="ARBA00022519"/>
    </source>
</evidence>
<evidence type="ECO:0000256" key="10">
    <source>
        <dbReference type="ARBA" id="ARBA00035120"/>
    </source>
</evidence>
<evidence type="ECO:0000256" key="4">
    <source>
        <dbReference type="ARBA" id="ARBA00022692"/>
    </source>
</evidence>
<evidence type="ECO:0000256" key="2">
    <source>
        <dbReference type="ARBA" id="ARBA00022475"/>
    </source>
</evidence>
<dbReference type="Pfam" id="PF02537">
    <property type="entry name" value="CRCB"/>
    <property type="match status" value="1"/>
</dbReference>
<evidence type="ECO:0000256" key="7">
    <source>
        <dbReference type="ARBA" id="ARBA00023065"/>
    </source>
</evidence>
<evidence type="ECO:0000256" key="6">
    <source>
        <dbReference type="ARBA" id="ARBA00023053"/>
    </source>
</evidence>
<dbReference type="Proteomes" id="UP000321248">
    <property type="component" value="Unassembled WGS sequence"/>
</dbReference>
<comment type="function">
    <text evidence="12">Fluoride-specific ion channel. Important for reducing fluoride concentration in the cell, thus reducing its toxicity.</text>
</comment>
<evidence type="ECO:0000313" key="13">
    <source>
        <dbReference type="EMBL" id="TXK62310.1"/>
    </source>
</evidence>
<evidence type="ECO:0000256" key="5">
    <source>
        <dbReference type="ARBA" id="ARBA00022989"/>
    </source>
</evidence>
<evidence type="ECO:0000256" key="9">
    <source>
        <dbReference type="ARBA" id="ARBA00023303"/>
    </source>
</evidence>
<comment type="caution">
    <text evidence="13">The sequence shown here is derived from an EMBL/GenBank/DDBJ whole genome shotgun (WGS) entry which is preliminary data.</text>
</comment>
<keyword evidence="6 12" id="KW-0915">Sodium</keyword>
<comment type="subcellular location">
    <subcellularLocation>
        <location evidence="1 12">Cell membrane</location>
        <topology evidence="1 12">Multi-pass membrane protein</topology>
    </subcellularLocation>
</comment>
<comment type="similarity">
    <text evidence="10 12">Belongs to the fluoride channel Fluc/FEX (TC 1.A.43) family.</text>
</comment>
<keyword evidence="14" id="KW-1185">Reference proteome</keyword>
<organism evidence="13 14">
    <name type="scientific">Alkalisalibacterium limincola</name>
    <dbReference type="NCBI Taxonomy" id="2699169"/>
    <lineage>
        <taxon>Bacteria</taxon>
        <taxon>Pseudomonadati</taxon>
        <taxon>Pseudomonadota</taxon>
        <taxon>Gammaproteobacteria</taxon>
        <taxon>Lysobacterales</taxon>
        <taxon>Lysobacteraceae</taxon>
        <taxon>Alkalisalibacterium</taxon>
    </lineage>
</organism>
<evidence type="ECO:0000256" key="8">
    <source>
        <dbReference type="ARBA" id="ARBA00023136"/>
    </source>
</evidence>
<keyword evidence="3" id="KW-0997">Cell inner membrane</keyword>
<feature type="transmembrane region" description="Helical" evidence="12">
    <location>
        <begin position="107"/>
        <end position="128"/>
    </location>
</feature>
<dbReference type="GO" id="GO:0046872">
    <property type="term" value="F:metal ion binding"/>
    <property type="evidence" value="ECO:0007669"/>
    <property type="project" value="UniProtKB-KW"/>
</dbReference>
<protein>
    <recommendedName>
        <fullName evidence="12">Fluoride-specific ion channel FluC</fullName>
    </recommendedName>
</protein>
<dbReference type="RefSeq" id="WP_147891729.1">
    <property type="nucleotide sequence ID" value="NZ_VRTS01000005.1"/>
</dbReference>
<comment type="catalytic activity">
    <reaction evidence="11">
        <text>fluoride(in) = fluoride(out)</text>
        <dbReference type="Rhea" id="RHEA:76159"/>
        <dbReference type="ChEBI" id="CHEBI:17051"/>
    </reaction>
    <physiologicalReaction direction="left-to-right" evidence="11">
        <dbReference type="Rhea" id="RHEA:76160"/>
    </physiologicalReaction>
</comment>
<dbReference type="HAMAP" id="MF_00454">
    <property type="entry name" value="FluC"/>
    <property type="match status" value="1"/>
</dbReference>
<evidence type="ECO:0000256" key="12">
    <source>
        <dbReference type="HAMAP-Rule" id="MF_00454"/>
    </source>
</evidence>
<feature type="transmembrane region" description="Helical" evidence="12">
    <location>
        <begin position="7"/>
        <end position="30"/>
    </location>
</feature>
<dbReference type="GO" id="GO:0005886">
    <property type="term" value="C:plasma membrane"/>
    <property type="evidence" value="ECO:0007669"/>
    <property type="project" value="UniProtKB-SubCell"/>
</dbReference>
<keyword evidence="9 12" id="KW-0407">Ion channel</keyword>
<feature type="transmembrane region" description="Helical" evidence="12">
    <location>
        <begin position="42"/>
        <end position="64"/>
    </location>
</feature>
<evidence type="ECO:0000256" key="11">
    <source>
        <dbReference type="ARBA" id="ARBA00035585"/>
    </source>
</evidence>
<proteinExistence type="inferred from homology"/>
<keyword evidence="4 12" id="KW-0812">Transmembrane</keyword>
<keyword evidence="12" id="KW-0813">Transport</keyword>